<dbReference type="InterPro" id="IPR017953">
    <property type="entry name" value="Carbohydrate_kinase_pred_CS"/>
</dbReference>
<keyword evidence="12 17" id="KW-0456">Lyase</keyword>
<keyword evidence="9 18" id="KW-0630">Potassium</keyword>
<evidence type="ECO:0000256" key="3">
    <source>
        <dbReference type="ARBA" id="ARBA00006001"/>
    </source>
</evidence>
<evidence type="ECO:0000259" key="21">
    <source>
        <dbReference type="PROSITE" id="PS51385"/>
    </source>
</evidence>
<dbReference type="PIRSF" id="PIRSF017184">
    <property type="entry name" value="Nnr"/>
    <property type="match status" value="1"/>
</dbReference>
<comment type="function">
    <text evidence="14 19">Bifunctional enzyme that catalyzes the epimerization of the S- and R-forms of NAD(P)HX and the dehydration of the S-form of NAD(P)HX at the expense of ADP, which is converted to AMP. This allows the repair of both epimers of NAD(P)HX, a damaged form of NAD(P)H that is a result of enzymatic or heat-dependent hydration.</text>
</comment>
<dbReference type="NCBIfam" id="TIGR00197">
    <property type="entry name" value="yjeF_nterm"/>
    <property type="match status" value="1"/>
</dbReference>
<feature type="binding site" evidence="17">
    <location>
        <position position="268"/>
    </location>
    <ligand>
        <name>(6S)-NADPHX</name>
        <dbReference type="ChEBI" id="CHEBI:64076"/>
    </ligand>
</feature>
<dbReference type="HAMAP" id="MF_01965">
    <property type="entry name" value="NADHX_dehydratase"/>
    <property type="match status" value="1"/>
</dbReference>
<evidence type="ECO:0000256" key="16">
    <source>
        <dbReference type="ARBA" id="ARBA00049209"/>
    </source>
</evidence>
<evidence type="ECO:0000256" key="18">
    <source>
        <dbReference type="HAMAP-Rule" id="MF_01966"/>
    </source>
</evidence>
<dbReference type="HAMAP" id="MF_01966">
    <property type="entry name" value="NADHX_epimerase"/>
    <property type="match status" value="1"/>
</dbReference>
<dbReference type="PROSITE" id="PS01050">
    <property type="entry name" value="YJEF_C_2"/>
    <property type="match status" value="1"/>
</dbReference>
<dbReference type="PROSITE" id="PS51383">
    <property type="entry name" value="YJEF_C_3"/>
    <property type="match status" value="1"/>
</dbReference>
<dbReference type="SUPFAM" id="SSF53613">
    <property type="entry name" value="Ribokinase-like"/>
    <property type="match status" value="1"/>
</dbReference>
<evidence type="ECO:0000256" key="10">
    <source>
        <dbReference type="ARBA" id="ARBA00023027"/>
    </source>
</evidence>
<dbReference type="Pfam" id="PF01256">
    <property type="entry name" value="Carb_kinase"/>
    <property type="match status" value="1"/>
</dbReference>
<comment type="subunit">
    <text evidence="17">Homotetramer.</text>
</comment>
<dbReference type="GO" id="GO:0110051">
    <property type="term" value="P:metabolite repair"/>
    <property type="evidence" value="ECO:0007669"/>
    <property type="project" value="TreeGrafter"/>
</dbReference>
<name>A0A2T4JB72_FUSBL</name>
<dbReference type="NCBIfam" id="TIGR00196">
    <property type="entry name" value="yjeF_cterm"/>
    <property type="match status" value="1"/>
</dbReference>
<keyword evidence="23" id="KW-1185">Reference proteome</keyword>
<dbReference type="InterPro" id="IPR000631">
    <property type="entry name" value="CARKD"/>
</dbReference>
<keyword evidence="11 18" id="KW-0413">Isomerase</keyword>
<dbReference type="PROSITE" id="PS51385">
    <property type="entry name" value="YJEF_N"/>
    <property type="match status" value="1"/>
</dbReference>
<feature type="domain" description="YjeF C-terminal" evidence="20">
    <location>
        <begin position="233"/>
        <end position="514"/>
    </location>
</feature>
<dbReference type="EMBL" id="PZKE01000005">
    <property type="protein sequence ID" value="PTE15139.1"/>
    <property type="molecule type" value="Genomic_DNA"/>
</dbReference>
<dbReference type="GO" id="GO:0046872">
    <property type="term" value="F:metal ion binding"/>
    <property type="evidence" value="ECO:0007669"/>
    <property type="project" value="UniProtKB-UniRule"/>
</dbReference>
<reference evidence="22 23" key="1">
    <citation type="submission" date="2018-03" db="EMBL/GenBank/DDBJ databases">
        <title>Rhodobacter blasticus.</title>
        <authorList>
            <person name="Meyer T.E."/>
            <person name="Miller S."/>
            <person name="Lodha T."/>
            <person name="Gandham S."/>
            <person name="Chintalapati S."/>
            <person name="Chintalapati V.R."/>
        </authorList>
    </citation>
    <scope>NUCLEOTIDE SEQUENCE [LARGE SCALE GENOMIC DNA]</scope>
    <source>
        <strain evidence="22 23">DSM 2131</strain>
    </source>
</reference>
<dbReference type="Pfam" id="PF03853">
    <property type="entry name" value="YjeF_N"/>
    <property type="match status" value="1"/>
</dbReference>
<dbReference type="Proteomes" id="UP000241362">
    <property type="component" value="Unassembled WGS sequence"/>
</dbReference>
<comment type="catalytic activity">
    <reaction evidence="2 18 19">
        <text>(6R)-NADPHX = (6S)-NADPHX</text>
        <dbReference type="Rhea" id="RHEA:32227"/>
        <dbReference type="ChEBI" id="CHEBI:64076"/>
        <dbReference type="ChEBI" id="CHEBI:64077"/>
        <dbReference type="EC" id="5.1.99.6"/>
    </reaction>
</comment>
<dbReference type="PANTHER" id="PTHR12592:SF0">
    <property type="entry name" value="ATP-DEPENDENT (S)-NAD(P)H-HYDRATE DEHYDRATASE"/>
    <property type="match status" value="1"/>
</dbReference>
<comment type="cofactor">
    <cofactor evidence="17">
        <name>Mg(2+)</name>
        <dbReference type="ChEBI" id="CHEBI:18420"/>
    </cofactor>
</comment>
<comment type="cofactor">
    <cofactor evidence="18 19">
        <name>K(+)</name>
        <dbReference type="ChEBI" id="CHEBI:29103"/>
    </cofactor>
    <text evidence="18 19">Binds 1 potassium ion per subunit.</text>
</comment>
<feature type="binding site" evidence="17">
    <location>
        <position position="460"/>
    </location>
    <ligand>
        <name>(6S)-NADPHX</name>
        <dbReference type="ChEBI" id="CHEBI:64076"/>
    </ligand>
</feature>
<feature type="binding site" evidence="18">
    <location>
        <position position="161"/>
    </location>
    <ligand>
        <name>(6S)-NADPHX</name>
        <dbReference type="ChEBI" id="CHEBI:64076"/>
    </ligand>
</feature>
<keyword evidence="8 17" id="KW-0521">NADP</keyword>
<feature type="binding site" evidence="18">
    <location>
        <begin position="132"/>
        <end position="138"/>
    </location>
    <ligand>
        <name>(6S)-NADPHX</name>
        <dbReference type="ChEBI" id="CHEBI:64076"/>
    </ligand>
</feature>
<evidence type="ECO:0000256" key="12">
    <source>
        <dbReference type="ARBA" id="ARBA00023239"/>
    </source>
</evidence>
<comment type="catalytic activity">
    <reaction evidence="16 17 19">
        <text>(6S)-NADPHX + ADP = AMP + phosphate + NADPH + H(+)</text>
        <dbReference type="Rhea" id="RHEA:32235"/>
        <dbReference type="ChEBI" id="CHEBI:15378"/>
        <dbReference type="ChEBI" id="CHEBI:43474"/>
        <dbReference type="ChEBI" id="CHEBI:57783"/>
        <dbReference type="ChEBI" id="CHEBI:64076"/>
        <dbReference type="ChEBI" id="CHEBI:456215"/>
        <dbReference type="ChEBI" id="CHEBI:456216"/>
        <dbReference type="EC" id="4.2.1.136"/>
    </reaction>
</comment>
<keyword evidence="7 17" id="KW-0067">ATP-binding</keyword>
<feature type="binding site" evidence="17">
    <location>
        <position position="459"/>
    </location>
    <ligand>
        <name>AMP</name>
        <dbReference type="ChEBI" id="CHEBI:456215"/>
    </ligand>
</feature>
<dbReference type="GO" id="GO:0005524">
    <property type="term" value="F:ATP binding"/>
    <property type="evidence" value="ECO:0007669"/>
    <property type="project" value="UniProtKB-UniRule"/>
</dbReference>
<dbReference type="InterPro" id="IPR004443">
    <property type="entry name" value="YjeF_N_dom"/>
</dbReference>
<accession>A0A2T4JB72</accession>
<evidence type="ECO:0000256" key="2">
    <source>
        <dbReference type="ARBA" id="ARBA00000909"/>
    </source>
</evidence>
<dbReference type="RefSeq" id="WP_107672914.1">
    <property type="nucleotide sequence ID" value="NZ_PZKE01000005.1"/>
</dbReference>
<evidence type="ECO:0000256" key="11">
    <source>
        <dbReference type="ARBA" id="ARBA00023235"/>
    </source>
</evidence>
<sequence length="516" mass="53755">MTDLLTAAQMRALEQAAIASGRVTGLELMERAGRGVVEAIFQEWPALRATSHRAVVLCGPGNNGGDGFVVARLLREWGWDVAVFLHGTPDRLPPDARANYDRWRAIGAVAPLDTLDWPLLRRTDITIDALFGIGLQRPLAAGLWGALEMAKEAGTRLVAIDLPSGLCAWSGRMLVEGIGPDHPADLTVTFHSRKPGHLLAEGSARCGRLVVAPIGLETTADHLSRDEAAWSPIEETAVDPGALAKGAGHKFTHGHALILSGPPGHGGAARLSARGSLRIGAGLVTLGCPPDALPETAARLDAVMLRPIADADALARVLEDRRINALCLGPGLGTTAREAALVATALQAARPLVLDADALTLLSQRPDLFSALHGGCVLTPHAGEFARLFPDISERLAAPMTGGPAFSKVDATREAAARAGCVVLFKGADTVIAAPSGRCALNAAAYDRAAPWLATAGSGDVLAGFLCGLMARGFPPFDAACTAAWLHVEAARSFGPGLIAEDLPEELPKVFRALGV</sequence>
<keyword evidence="13" id="KW-0511">Multifunctional enzyme</keyword>
<evidence type="ECO:0000256" key="7">
    <source>
        <dbReference type="ARBA" id="ARBA00022840"/>
    </source>
</evidence>
<feature type="binding site" evidence="18">
    <location>
        <position position="63"/>
    </location>
    <ligand>
        <name>K(+)</name>
        <dbReference type="ChEBI" id="CHEBI:29103"/>
    </ligand>
</feature>
<dbReference type="CDD" id="cd01171">
    <property type="entry name" value="YXKO-related"/>
    <property type="match status" value="1"/>
</dbReference>
<evidence type="ECO:0000256" key="13">
    <source>
        <dbReference type="ARBA" id="ARBA00023268"/>
    </source>
</evidence>
<evidence type="ECO:0000256" key="4">
    <source>
        <dbReference type="ARBA" id="ARBA00009524"/>
    </source>
</evidence>
<dbReference type="AlphaFoldDB" id="A0A2T4JB72"/>
<dbReference type="EC" id="5.1.99.6" evidence="19"/>
<comment type="catalytic activity">
    <reaction evidence="15 17 19">
        <text>(6S)-NADHX + ADP = AMP + phosphate + NADH + H(+)</text>
        <dbReference type="Rhea" id="RHEA:32223"/>
        <dbReference type="ChEBI" id="CHEBI:15378"/>
        <dbReference type="ChEBI" id="CHEBI:43474"/>
        <dbReference type="ChEBI" id="CHEBI:57945"/>
        <dbReference type="ChEBI" id="CHEBI:64074"/>
        <dbReference type="ChEBI" id="CHEBI:456215"/>
        <dbReference type="ChEBI" id="CHEBI:456216"/>
        <dbReference type="EC" id="4.2.1.136"/>
    </reaction>
</comment>
<comment type="caution">
    <text evidence="22">The sequence shown here is derived from an EMBL/GenBank/DDBJ whole genome shotgun (WGS) entry which is preliminary data.</text>
</comment>
<dbReference type="GO" id="GO:0052856">
    <property type="term" value="F:NAD(P)HX epimerase activity"/>
    <property type="evidence" value="ECO:0007669"/>
    <property type="project" value="UniProtKB-UniRule"/>
</dbReference>
<organism evidence="22 23">
    <name type="scientific">Fuscovulum blasticum DSM 2131</name>
    <dbReference type="NCBI Taxonomy" id="1188250"/>
    <lineage>
        <taxon>Bacteria</taxon>
        <taxon>Pseudomonadati</taxon>
        <taxon>Pseudomonadota</taxon>
        <taxon>Alphaproteobacteria</taxon>
        <taxon>Rhodobacterales</taxon>
        <taxon>Paracoccaceae</taxon>
        <taxon>Pseudogemmobacter</taxon>
    </lineage>
</organism>
<dbReference type="SUPFAM" id="SSF64153">
    <property type="entry name" value="YjeF N-terminal domain-like"/>
    <property type="match status" value="1"/>
</dbReference>
<feature type="binding site" evidence="18">
    <location>
        <position position="164"/>
    </location>
    <ligand>
        <name>K(+)</name>
        <dbReference type="ChEBI" id="CHEBI:29103"/>
    </ligand>
</feature>
<dbReference type="Gene3D" id="3.40.50.10260">
    <property type="entry name" value="YjeF N-terminal domain"/>
    <property type="match status" value="1"/>
</dbReference>
<evidence type="ECO:0000256" key="8">
    <source>
        <dbReference type="ARBA" id="ARBA00022857"/>
    </source>
</evidence>
<dbReference type="InterPro" id="IPR036652">
    <property type="entry name" value="YjeF_N_dom_sf"/>
</dbReference>
<evidence type="ECO:0000259" key="20">
    <source>
        <dbReference type="PROSITE" id="PS51383"/>
    </source>
</evidence>
<feature type="binding site" evidence="17">
    <location>
        <position position="331"/>
    </location>
    <ligand>
        <name>(6S)-NADPHX</name>
        <dbReference type="ChEBI" id="CHEBI:64076"/>
    </ligand>
</feature>
<protein>
    <recommendedName>
        <fullName evidence="19">Bifunctional NAD(P)H-hydrate repair enzyme</fullName>
    </recommendedName>
    <alternativeName>
        <fullName evidence="19">Nicotinamide nucleotide repair protein</fullName>
    </alternativeName>
    <domain>
        <recommendedName>
            <fullName evidence="19">ADP-dependent (S)-NAD(P)H-hydrate dehydratase</fullName>
            <ecNumber evidence="19">4.2.1.136</ecNumber>
        </recommendedName>
        <alternativeName>
            <fullName evidence="19">ADP-dependent NAD(P)HX dehydratase</fullName>
        </alternativeName>
    </domain>
    <domain>
        <recommendedName>
            <fullName evidence="19">NAD(P)H-hydrate epimerase</fullName>
            <ecNumber evidence="19">5.1.99.6</ecNumber>
        </recommendedName>
    </domain>
</protein>
<feature type="binding site" evidence="17">
    <location>
        <begin position="426"/>
        <end position="430"/>
    </location>
    <ligand>
        <name>AMP</name>
        <dbReference type="ChEBI" id="CHEBI:456215"/>
    </ligand>
</feature>
<feature type="binding site" evidence="17">
    <location>
        <position position="381"/>
    </location>
    <ligand>
        <name>(6S)-NADPHX</name>
        <dbReference type="ChEBI" id="CHEBI:64076"/>
    </ligand>
</feature>
<evidence type="ECO:0000256" key="17">
    <source>
        <dbReference type="HAMAP-Rule" id="MF_01965"/>
    </source>
</evidence>
<comment type="caution">
    <text evidence="18">Lacks conserved residue(s) required for the propagation of feature annotation.</text>
</comment>
<evidence type="ECO:0000256" key="6">
    <source>
        <dbReference type="ARBA" id="ARBA00022741"/>
    </source>
</evidence>
<feature type="domain" description="YjeF N-terminal" evidence="21">
    <location>
        <begin position="10"/>
        <end position="222"/>
    </location>
</feature>
<feature type="binding site" evidence="18">
    <location>
        <position position="128"/>
    </location>
    <ligand>
        <name>K(+)</name>
        <dbReference type="ChEBI" id="CHEBI:29103"/>
    </ligand>
</feature>
<evidence type="ECO:0000313" key="22">
    <source>
        <dbReference type="EMBL" id="PTE15139.1"/>
    </source>
</evidence>
<dbReference type="Gene3D" id="3.40.1190.20">
    <property type="match status" value="1"/>
</dbReference>
<evidence type="ECO:0000256" key="15">
    <source>
        <dbReference type="ARBA" id="ARBA00048238"/>
    </source>
</evidence>
<keyword evidence="6 17" id="KW-0547">Nucleotide-binding</keyword>
<evidence type="ECO:0000256" key="14">
    <source>
        <dbReference type="ARBA" id="ARBA00025153"/>
    </source>
</evidence>
<proteinExistence type="inferred from homology"/>
<dbReference type="PANTHER" id="PTHR12592">
    <property type="entry name" value="ATP-DEPENDENT (S)-NAD(P)H-HYDRATE DEHYDRATASE FAMILY MEMBER"/>
    <property type="match status" value="1"/>
</dbReference>
<comment type="similarity">
    <text evidence="17">Belongs to the NnrD/CARKD family.</text>
</comment>
<evidence type="ECO:0000256" key="19">
    <source>
        <dbReference type="PIRNR" id="PIRNR017184"/>
    </source>
</evidence>
<evidence type="ECO:0000256" key="5">
    <source>
        <dbReference type="ARBA" id="ARBA00022723"/>
    </source>
</evidence>
<dbReference type="InterPro" id="IPR029056">
    <property type="entry name" value="Ribokinase-like"/>
</dbReference>
<comment type="function">
    <text evidence="17">Catalyzes the dehydration of the S-form of NAD(P)HX at the expense of ADP, which is converted to AMP. Together with NAD(P)HX epimerase, which catalyzes the epimerization of the S- and R-forms, the enzyme allows the repair of both epimers of NAD(P)HX, a damaged form of NAD(P)H that is a result of enzymatic or heat-dependent hydration.</text>
</comment>
<keyword evidence="10 17" id="KW-0520">NAD</keyword>
<evidence type="ECO:0000256" key="9">
    <source>
        <dbReference type="ARBA" id="ARBA00022958"/>
    </source>
</evidence>
<comment type="similarity">
    <text evidence="3 19">In the N-terminal section; belongs to the NnrE/AIBP family.</text>
</comment>
<comment type="similarity">
    <text evidence="4 19">In the C-terminal section; belongs to the NnrD/CARKD family.</text>
</comment>
<comment type="similarity">
    <text evidence="18">Belongs to the NnrE/AIBP family.</text>
</comment>
<keyword evidence="5 18" id="KW-0479">Metal-binding</keyword>
<dbReference type="GO" id="GO:0046496">
    <property type="term" value="P:nicotinamide nucleotide metabolic process"/>
    <property type="evidence" value="ECO:0007669"/>
    <property type="project" value="UniProtKB-UniRule"/>
</dbReference>
<comment type="function">
    <text evidence="18">Catalyzes the epimerization of the S- and R-forms of NAD(P)HX, a damaged form of NAD(P)H that is a result of enzymatic or heat-dependent hydration. This is a prerequisite for the S-specific NAD(P)H-hydrate dehydratase to allow the repair of both epimers of NAD(P)HX.</text>
</comment>
<evidence type="ECO:0000313" key="23">
    <source>
        <dbReference type="Proteomes" id="UP000241362"/>
    </source>
</evidence>
<feature type="binding site" evidence="18">
    <location>
        <begin position="62"/>
        <end position="66"/>
    </location>
    <ligand>
        <name>(6S)-NADPHX</name>
        <dbReference type="ChEBI" id="CHEBI:64076"/>
    </ligand>
</feature>
<dbReference type="InterPro" id="IPR030677">
    <property type="entry name" value="Nnr"/>
</dbReference>
<dbReference type="GO" id="GO:0052855">
    <property type="term" value="F:ADP-dependent NAD(P)H-hydrate dehydratase activity"/>
    <property type="evidence" value="ECO:0007669"/>
    <property type="project" value="UniProtKB-UniRule"/>
</dbReference>
<comment type="catalytic activity">
    <reaction evidence="1 18 19">
        <text>(6R)-NADHX = (6S)-NADHX</text>
        <dbReference type="Rhea" id="RHEA:32215"/>
        <dbReference type="ChEBI" id="CHEBI:64074"/>
        <dbReference type="ChEBI" id="CHEBI:64075"/>
        <dbReference type="EC" id="5.1.99.6"/>
    </reaction>
</comment>
<gene>
    <name evidence="18" type="primary">nnrE</name>
    <name evidence="17" type="synonym">nnrD</name>
    <name evidence="22" type="ORF">C5F44_07030</name>
</gene>
<dbReference type="EC" id="4.2.1.136" evidence="19"/>
<evidence type="ECO:0000256" key="1">
    <source>
        <dbReference type="ARBA" id="ARBA00000013"/>
    </source>
</evidence>